<reference evidence="1 2" key="1">
    <citation type="submission" date="2024-07" db="EMBL/GenBank/DDBJ databases">
        <authorList>
            <person name="Akdeniz Z."/>
        </authorList>
    </citation>
    <scope>NUCLEOTIDE SEQUENCE [LARGE SCALE GENOMIC DNA]</scope>
</reference>
<accession>A0ABP1JS41</accession>
<sequence>MYFENQSMYGPCVIETQNKVNNKLSVIHVLDKDGKLQDVFSKQYDFQNIGDTGIIDLNQHVIDAIQKRPTY</sequence>
<name>A0ABP1JS41_9EUKA</name>
<proteinExistence type="predicted"/>
<gene>
    <name evidence="1" type="ORF">HINF_LOCUS41027</name>
</gene>
<dbReference type="Proteomes" id="UP001642409">
    <property type="component" value="Unassembled WGS sequence"/>
</dbReference>
<organism evidence="1 2">
    <name type="scientific">Hexamita inflata</name>
    <dbReference type="NCBI Taxonomy" id="28002"/>
    <lineage>
        <taxon>Eukaryota</taxon>
        <taxon>Metamonada</taxon>
        <taxon>Diplomonadida</taxon>
        <taxon>Hexamitidae</taxon>
        <taxon>Hexamitinae</taxon>
        <taxon>Hexamita</taxon>
    </lineage>
</organism>
<comment type="caution">
    <text evidence="1">The sequence shown here is derived from an EMBL/GenBank/DDBJ whole genome shotgun (WGS) entry which is preliminary data.</text>
</comment>
<protein>
    <submittedName>
        <fullName evidence="1">5'-AMP-activated_protein</fullName>
    </submittedName>
</protein>
<evidence type="ECO:0000313" key="2">
    <source>
        <dbReference type="Proteomes" id="UP001642409"/>
    </source>
</evidence>
<evidence type="ECO:0000313" key="1">
    <source>
        <dbReference type="EMBL" id="CAL6045413.1"/>
    </source>
</evidence>
<dbReference type="EMBL" id="CAXDID020000163">
    <property type="protein sequence ID" value="CAL6045413.1"/>
    <property type="molecule type" value="Genomic_DNA"/>
</dbReference>
<keyword evidence="2" id="KW-1185">Reference proteome</keyword>